<dbReference type="Gene3D" id="3.90.870.10">
    <property type="entry name" value="DHBP synthase"/>
    <property type="match status" value="1"/>
</dbReference>
<dbReference type="PIRSF" id="PIRSF004930">
    <property type="entry name" value="Tln_factor_SUA5"/>
    <property type="match status" value="1"/>
</dbReference>
<feature type="binding site" evidence="14">
    <location>
        <position position="181"/>
    </location>
    <ligand>
        <name>L-threonine</name>
        <dbReference type="ChEBI" id="CHEBI:57926"/>
    </ligand>
</feature>
<dbReference type="GO" id="GO:0003725">
    <property type="term" value="F:double-stranded RNA binding"/>
    <property type="evidence" value="ECO:0007669"/>
    <property type="project" value="UniProtKB-UniRule"/>
</dbReference>
<dbReference type="GO" id="GO:0061710">
    <property type="term" value="F:L-threonylcarbamoyladenylate synthase"/>
    <property type="evidence" value="ECO:0007669"/>
    <property type="project" value="UniProtKB-EC"/>
</dbReference>
<dbReference type="NCBIfam" id="TIGR00057">
    <property type="entry name" value="L-threonylcarbamoyladenylate synthase"/>
    <property type="match status" value="1"/>
</dbReference>
<dbReference type="InterPro" id="IPR017945">
    <property type="entry name" value="DHBP_synth_RibB-like_a/b_dom"/>
</dbReference>
<evidence type="ECO:0000256" key="7">
    <source>
        <dbReference type="ARBA" id="ARBA00022694"/>
    </source>
</evidence>
<dbReference type="InterPro" id="IPR038385">
    <property type="entry name" value="Sua5/YwlC_C"/>
</dbReference>
<dbReference type="InterPro" id="IPR005145">
    <property type="entry name" value="Sua5_C"/>
</dbReference>
<feature type="binding site" evidence="14">
    <location>
        <position position="66"/>
    </location>
    <ligand>
        <name>L-threonine</name>
        <dbReference type="ChEBI" id="CHEBI:57926"/>
    </ligand>
</feature>
<dbReference type="SUPFAM" id="SSF55821">
    <property type="entry name" value="YrdC/RibB"/>
    <property type="match status" value="1"/>
</dbReference>
<dbReference type="Pfam" id="PF01300">
    <property type="entry name" value="Sua5_yciO_yrdC"/>
    <property type="match status" value="1"/>
</dbReference>
<evidence type="ECO:0000313" key="16">
    <source>
        <dbReference type="EMBL" id="SLN63006.1"/>
    </source>
</evidence>
<keyword evidence="8 13" id="KW-0548">Nucleotidyltransferase</keyword>
<organism evidence="16 17">
    <name type="scientific">Pseudoruegeria aquimaris</name>
    <dbReference type="NCBI Taxonomy" id="393663"/>
    <lineage>
        <taxon>Bacteria</taxon>
        <taxon>Pseudomonadati</taxon>
        <taxon>Pseudomonadota</taxon>
        <taxon>Alphaproteobacteria</taxon>
        <taxon>Rhodobacterales</taxon>
        <taxon>Roseobacteraceae</taxon>
        <taxon>Pseudoruegeria</taxon>
    </lineage>
</organism>
<dbReference type="GO" id="GO:0000049">
    <property type="term" value="F:tRNA binding"/>
    <property type="evidence" value="ECO:0007669"/>
    <property type="project" value="TreeGrafter"/>
</dbReference>
<keyword evidence="9 13" id="KW-0547">Nucleotide-binding</keyword>
<sequence>MTQNTEHLSASESGVQRAGEILRAGGLVAFPTETVYGLGADARNDTPVARIYEAKGRPQFNPLIVHVASLEAAQALAEFPPAALRLAQAFWPGPLTLVVPMKPGAGLSRLVSAGLPTVGLRVPDAPLAQKLFEAAGCPIAAPSANPSGKISPTRAAHVAAGLDGRIDAILDGGACGVGVESTIVGFDGDAPVLLRPGGLPVEALEAATGAPLLIGGSSPDAPSSPGQLASHYAPGAPVRLNATDKREGEVLLGFGEAPGAEANLSPAGDLLEAAANLFDMLHALDRAEATAIAVSPIPETGLGRAINDRLRRAAAPR</sequence>
<proteinExistence type="inferred from homology"/>
<dbReference type="EC" id="2.7.7.87" evidence="3 13"/>
<feature type="binding site" evidence="14">
    <location>
        <position position="121"/>
    </location>
    <ligand>
        <name>L-threonine</name>
        <dbReference type="ChEBI" id="CHEBI:57926"/>
    </ligand>
</feature>
<comment type="catalytic activity">
    <reaction evidence="12 13">
        <text>L-threonine + hydrogencarbonate + ATP = L-threonylcarbamoyladenylate + diphosphate + H2O</text>
        <dbReference type="Rhea" id="RHEA:36407"/>
        <dbReference type="ChEBI" id="CHEBI:15377"/>
        <dbReference type="ChEBI" id="CHEBI:17544"/>
        <dbReference type="ChEBI" id="CHEBI:30616"/>
        <dbReference type="ChEBI" id="CHEBI:33019"/>
        <dbReference type="ChEBI" id="CHEBI:57926"/>
        <dbReference type="ChEBI" id="CHEBI:73682"/>
        <dbReference type="EC" id="2.7.7.87"/>
    </reaction>
</comment>
<feature type="binding site" evidence="14">
    <location>
        <position position="61"/>
    </location>
    <ligand>
        <name>ATP</name>
        <dbReference type="ChEBI" id="CHEBI:30616"/>
    </ligand>
</feature>
<dbReference type="AlphaFoldDB" id="A0A1Y5TIV2"/>
<evidence type="ECO:0000256" key="3">
    <source>
        <dbReference type="ARBA" id="ARBA00012584"/>
    </source>
</evidence>
<dbReference type="OrthoDB" id="9814580at2"/>
<dbReference type="PANTHER" id="PTHR17490:SF16">
    <property type="entry name" value="THREONYLCARBAMOYL-AMP SYNTHASE"/>
    <property type="match status" value="1"/>
</dbReference>
<feature type="domain" description="YrdC-like" evidence="15">
    <location>
        <begin position="12"/>
        <end position="199"/>
    </location>
</feature>
<dbReference type="Pfam" id="PF03481">
    <property type="entry name" value="Sua5_C"/>
    <property type="match status" value="1"/>
</dbReference>
<dbReference type="PROSITE" id="PS51163">
    <property type="entry name" value="YRDC"/>
    <property type="match status" value="1"/>
</dbReference>
<evidence type="ECO:0000256" key="12">
    <source>
        <dbReference type="ARBA" id="ARBA00048366"/>
    </source>
</evidence>
<keyword evidence="17" id="KW-1185">Reference proteome</keyword>
<feature type="binding site" evidence="14">
    <location>
        <position position="34"/>
    </location>
    <ligand>
        <name>L-threonine</name>
        <dbReference type="ChEBI" id="CHEBI:57926"/>
    </ligand>
</feature>
<dbReference type="EMBL" id="FWFQ01000033">
    <property type="protein sequence ID" value="SLN63006.1"/>
    <property type="molecule type" value="Genomic_DNA"/>
</dbReference>
<keyword evidence="5 13" id="KW-0963">Cytoplasm</keyword>
<dbReference type="GO" id="GO:0006450">
    <property type="term" value="P:regulation of translational fidelity"/>
    <property type="evidence" value="ECO:0007669"/>
    <property type="project" value="TreeGrafter"/>
</dbReference>
<dbReference type="FunFam" id="3.90.870.10:FF:000009">
    <property type="entry name" value="Threonylcarbamoyl-AMP synthase, putative"/>
    <property type="match status" value="1"/>
</dbReference>
<dbReference type="InterPro" id="IPR006070">
    <property type="entry name" value="Sua5-like_dom"/>
</dbReference>
<accession>A0A1Y5TIV2</accession>
<evidence type="ECO:0000259" key="15">
    <source>
        <dbReference type="PROSITE" id="PS51163"/>
    </source>
</evidence>
<evidence type="ECO:0000256" key="6">
    <source>
        <dbReference type="ARBA" id="ARBA00022679"/>
    </source>
</evidence>
<feature type="binding site" evidence="14">
    <location>
        <position position="195"/>
    </location>
    <ligand>
        <name>ATP</name>
        <dbReference type="ChEBI" id="CHEBI:30616"/>
    </ligand>
</feature>
<dbReference type="PANTHER" id="PTHR17490">
    <property type="entry name" value="SUA5"/>
    <property type="match status" value="1"/>
</dbReference>
<evidence type="ECO:0000256" key="5">
    <source>
        <dbReference type="ARBA" id="ARBA00022490"/>
    </source>
</evidence>
<dbReference type="GO" id="GO:0005524">
    <property type="term" value="F:ATP binding"/>
    <property type="evidence" value="ECO:0007669"/>
    <property type="project" value="UniProtKB-UniRule"/>
</dbReference>
<feature type="binding site" evidence="14">
    <location>
        <position position="141"/>
    </location>
    <ligand>
        <name>L-threonine</name>
        <dbReference type="ChEBI" id="CHEBI:57926"/>
    </ligand>
</feature>
<reference evidence="16 17" key="1">
    <citation type="submission" date="2017-03" db="EMBL/GenBank/DDBJ databases">
        <authorList>
            <person name="Afonso C.L."/>
            <person name="Miller P.J."/>
            <person name="Scott M.A."/>
            <person name="Spackman E."/>
            <person name="Goraichik I."/>
            <person name="Dimitrov K.M."/>
            <person name="Suarez D.L."/>
            <person name="Swayne D.E."/>
        </authorList>
    </citation>
    <scope>NUCLEOTIDE SEQUENCE [LARGE SCALE GENOMIC DNA]</scope>
    <source>
        <strain evidence="16 17">CECT 7680</strain>
    </source>
</reference>
<feature type="binding site" evidence="14">
    <location>
        <position position="117"/>
    </location>
    <ligand>
        <name>ATP</name>
        <dbReference type="ChEBI" id="CHEBI:30616"/>
    </ligand>
</feature>
<keyword evidence="6 13" id="KW-0808">Transferase</keyword>
<dbReference type="Gene3D" id="3.40.50.11030">
    <property type="entry name" value="Threonylcarbamoyl-AMP synthase, C-terminal domain"/>
    <property type="match status" value="1"/>
</dbReference>
<comment type="function">
    <text evidence="13">Required for the formation of a threonylcarbamoyl group on adenosine at position 37 (t(6)A37) in tRNAs that read codons beginning with adenine.</text>
</comment>
<comment type="subcellular location">
    <subcellularLocation>
        <location evidence="1 13">Cytoplasm</location>
    </subcellularLocation>
</comment>
<evidence type="ECO:0000256" key="11">
    <source>
        <dbReference type="ARBA" id="ARBA00029774"/>
    </source>
</evidence>
<dbReference type="InterPro" id="IPR050156">
    <property type="entry name" value="TC-AMP_synthase_SUA5"/>
</dbReference>
<keyword evidence="7 13" id="KW-0819">tRNA processing</keyword>
<name>A0A1Y5TIV2_9RHOB</name>
<gene>
    <name evidence="16" type="primary">ywlC</name>
    <name evidence="16" type="ORF">PSA7680_03326</name>
</gene>
<dbReference type="Proteomes" id="UP000193409">
    <property type="component" value="Unassembled WGS sequence"/>
</dbReference>
<evidence type="ECO:0000256" key="8">
    <source>
        <dbReference type="ARBA" id="ARBA00022695"/>
    </source>
</evidence>
<dbReference type="GO" id="GO:0005737">
    <property type="term" value="C:cytoplasm"/>
    <property type="evidence" value="ECO:0007669"/>
    <property type="project" value="UniProtKB-SubCell"/>
</dbReference>
<comment type="similarity">
    <text evidence="2 13">Belongs to the SUA5 family.</text>
</comment>
<evidence type="ECO:0000256" key="1">
    <source>
        <dbReference type="ARBA" id="ARBA00004496"/>
    </source>
</evidence>
<evidence type="ECO:0000256" key="14">
    <source>
        <dbReference type="PIRSR" id="PIRSR004930-1"/>
    </source>
</evidence>
<dbReference type="GO" id="GO:0008033">
    <property type="term" value="P:tRNA processing"/>
    <property type="evidence" value="ECO:0007669"/>
    <property type="project" value="UniProtKB-KW"/>
</dbReference>
<keyword evidence="10 13" id="KW-0067">ATP-binding</keyword>
<dbReference type="InterPro" id="IPR010923">
    <property type="entry name" value="T(6)A37_SUA5"/>
</dbReference>
<evidence type="ECO:0000313" key="17">
    <source>
        <dbReference type="Proteomes" id="UP000193409"/>
    </source>
</evidence>
<evidence type="ECO:0000256" key="10">
    <source>
        <dbReference type="ARBA" id="ARBA00022840"/>
    </source>
</evidence>
<feature type="binding site" evidence="14">
    <location>
        <position position="143"/>
    </location>
    <ligand>
        <name>ATP</name>
        <dbReference type="ChEBI" id="CHEBI:30616"/>
    </ligand>
</feature>
<evidence type="ECO:0000256" key="9">
    <source>
        <dbReference type="ARBA" id="ARBA00022741"/>
    </source>
</evidence>
<dbReference type="RefSeq" id="WP_085869815.1">
    <property type="nucleotide sequence ID" value="NZ_FWFQ01000033.1"/>
</dbReference>
<evidence type="ECO:0000256" key="13">
    <source>
        <dbReference type="PIRNR" id="PIRNR004930"/>
    </source>
</evidence>
<evidence type="ECO:0000256" key="2">
    <source>
        <dbReference type="ARBA" id="ARBA00007663"/>
    </source>
</evidence>
<feature type="binding site" evidence="14">
    <location>
        <position position="232"/>
    </location>
    <ligand>
        <name>ATP</name>
        <dbReference type="ChEBI" id="CHEBI:30616"/>
    </ligand>
</feature>
<feature type="binding site" evidence="14">
    <location>
        <position position="151"/>
    </location>
    <ligand>
        <name>ATP</name>
        <dbReference type="ChEBI" id="CHEBI:30616"/>
    </ligand>
</feature>
<protein>
    <recommendedName>
        <fullName evidence="4 13">Threonylcarbamoyl-AMP synthase</fullName>
        <shortName evidence="13">TC-AMP synthase</shortName>
        <ecNumber evidence="3 13">2.7.7.87</ecNumber>
    </recommendedName>
    <alternativeName>
        <fullName evidence="11 13">L-threonylcarbamoyladenylate synthase</fullName>
    </alternativeName>
</protein>
<evidence type="ECO:0000256" key="4">
    <source>
        <dbReference type="ARBA" id="ARBA00015492"/>
    </source>
</evidence>
<feature type="binding site" evidence="14">
    <location>
        <position position="57"/>
    </location>
    <ligand>
        <name>ATP</name>
        <dbReference type="ChEBI" id="CHEBI:30616"/>
    </ligand>
</feature>